<comment type="caution">
    <text evidence="4">The sequence shown here is derived from an EMBL/GenBank/DDBJ whole genome shotgun (WGS) entry which is preliminary data.</text>
</comment>
<dbReference type="PANTHER" id="PTHR38434">
    <property type="entry name" value="BLL2549 PROTEIN"/>
    <property type="match status" value="1"/>
</dbReference>
<feature type="transmembrane region" description="Helical" evidence="3">
    <location>
        <begin position="137"/>
        <end position="159"/>
    </location>
</feature>
<protein>
    <submittedName>
        <fullName evidence="4">DUF2339 domain-containing protein</fullName>
    </submittedName>
</protein>
<keyword evidence="1" id="KW-0175">Coiled coil</keyword>
<keyword evidence="3" id="KW-1133">Transmembrane helix</keyword>
<dbReference type="InterPro" id="IPR019286">
    <property type="entry name" value="DUF2339_TM"/>
</dbReference>
<feature type="transmembrane region" description="Helical" evidence="3">
    <location>
        <begin position="523"/>
        <end position="543"/>
    </location>
</feature>
<dbReference type="Pfam" id="PF10101">
    <property type="entry name" value="DUF2339"/>
    <property type="match status" value="1"/>
</dbReference>
<keyword evidence="3" id="KW-0472">Membrane</keyword>
<evidence type="ECO:0000313" key="5">
    <source>
        <dbReference type="Proteomes" id="UP001597343"/>
    </source>
</evidence>
<feature type="transmembrane region" description="Helical" evidence="3">
    <location>
        <begin position="574"/>
        <end position="598"/>
    </location>
</feature>
<evidence type="ECO:0000256" key="1">
    <source>
        <dbReference type="SAM" id="Coils"/>
    </source>
</evidence>
<feature type="transmembrane region" description="Helical" evidence="3">
    <location>
        <begin position="325"/>
        <end position="343"/>
    </location>
</feature>
<feature type="transmembrane region" description="Helical" evidence="3">
    <location>
        <begin position="114"/>
        <end position="131"/>
    </location>
</feature>
<gene>
    <name evidence="4" type="ORF">ACFSOY_19165</name>
</gene>
<keyword evidence="5" id="KW-1185">Reference proteome</keyword>
<dbReference type="EMBL" id="JBHUIO010000011">
    <property type="protein sequence ID" value="MFD2172090.1"/>
    <property type="molecule type" value="Genomic_DNA"/>
</dbReference>
<feature type="transmembrane region" description="Helical" evidence="3">
    <location>
        <begin position="405"/>
        <end position="422"/>
    </location>
</feature>
<proteinExistence type="predicted"/>
<feature type="transmembrane region" description="Helical" evidence="3">
    <location>
        <begin position="355"/>
        <end position="372"/>
    </location>
</feature>
<sequence length="601" mass="65667">MNQDERIKRLEEEVREQKREINLLQNQIDQLLQRFESTQNKAIDAISPSLLEGNQQNLPAAHAEPSLDLLAGEPVESPLNLSGIEQEGAPTGAHQEGEGGAAPTDWEHLIGRVWLPRVFLLVLLLGVIWGFRAGINAGLLTESVRCVLGGLAGIAFLWLGEKQVRDGRIALGQVLLGGAVTLLVLTTFAAHVLYGFIGVIPAFVIQVLIIAGGIYLALRHRSQALAILVAIGGFLVPFLLKSETPSPLFFVSYEVISSLSFLLLALRQNYRVLFTLTLLVFHLALAVFLVATRIVDENAFCSAVLLHHLALLVAMFALKRGEIRFLTLFTSAVFTIGWWYLLFVSHGARGDLYEGLLIGLTLLYAVLGASGYKRGAVPFFAVSLTICSFSLMLLLLRLFGGTEEAIALVIEGTALFALAFYLRATVQSYMGALLIFFGLIETVLVPIPNVLSEQTVAWLALLAGMLFLILFSRRIMLARSTSGEIIKSGWAVFNAIAISFAFLLLLFLTEITDLLAKPLTSDYQHVAVSAVWALYAVVAIIFGTVRYSSLARIAGIALLFITLLKLIFFDLPSVSILIRAILFIGLGAVGIAISRLFYQKR</sequence>
<feature type="transmembrane region" description="Helical" evidence="3">
    <location>
        <begin position="224"/>
        <end position="240"/>
    </location>
</feature>
<feature type="transmembrane region" description="Helical" evidence="3">
    <location>
        <begin position="246"/>
        <end position="265"/>
    </location>
</feature>
<feature type="transmembrane region" description="Helical" evidence="3">
    <location>
        <begin position="455"/>
        <end position="471"/>
    </location>
</feature>
<dbReference type="Proteomes" id="UP001597343">
    <property type="component" value="Unassembled WGS sequence"/>
</dbReference>
<dbReference type="PANTHER" id="PTHR38434:SF1">
    <property type="entry name" value="BLL2549 PROTEIN"/>
    <property type="match status" value="1"/>
</dbReference>
<keyword evidence="3" id="KW-0812">Transmembrane</keyword>
<evidence type="ECO:0000256" key="2">
    <source>
        <dbReference type="SAM" id="MobiDB-lite"/>
    </source>
</evidence>
<evidence type="ECO:0000313" key="4">
    <source>
        <dbReference type="EMBL" id="MFD2172090.1"/>
    </source>
</evidence>
<feature type="transmembrane region" description="Helical" evidence="3">
    <location>
        <begin position="272"/>
        <end position="291"/>
    </location>
</feature>
<evidence type="ECO:0000256" key="3">
    <source>
        <dbReference type="SAM" id="Phobius"/>
    </source>
</evidence>
<name>A0ABW5A2A5_9BACL</name>
<dbReference type="RefSeq" id="WP_386049435.1">
    <property type="nucleotide sequence ID" value="NZ_JBHUIO010000011.1"/>
</dbReference>
<feature type="transmembrane region" description="Helical" evidence="3">
    <location>
        <begin position="429"/>
        <end position="449"/>
    </location>
</feature>
<feature type="transmembrane region" description="Helical" evidence="3">
    <location>
        <begin position="379"/>
        <end position="399"/>
    </location>
</feature>
<organism evidence="4 5">
    <name type="scientific">Tumebacillus lipolyticus</name>
    <dbReference type="NCBI Taxonomy" id="1280370"/>
    <lineage>
        <taxon>Bacteria</taxon>
        <taxon>Bacillati</taxon>
        <taxon>Bacillota</taxon>
        <taxon>Bacilli</taxon>
        <taxon>Bacillales</taxon>
        <taxon>Alicyclobacillaceae</taxon>
        <taxon>Tumebacillus</taxon>
    </lineage>
</organism>
<feature type="transmembrane region" description="Helical" evidence="3">
    <location>
        <begin position="491"/>
        <end position="511"/>
    </location>
</feature>
<reference evidence="5" key="1">
    <citation type="journal article" date="2019" name="Int. J. Syst. Evol. Microbiol.">
        <title>The Global Catalogue of Microorganisms (GCM) 10K type strain sequencing project: providing services to taxonomists for standard genome sequencing and annotation.</title>
        <authorList>
            <consortium name="The Broad Institute Genomics Platform"/>
            <consortium name="The Broad Institute Genome Sequencing Center for Infectious Disease"/>
            <person name="Wu L."/>
            <person name="Ma J."/>
        </authorList>
    </citation>
    <scope>NUCLEOTIDE SEQUENCE [LARGE SCALE GENOMIC DNA]</scope>
    <source>
        <strain evidence="5">CGMCC 1.13574</strain>
    </source>
</reference>
<feature type="transmembrane region" description="Helical" evidence="3">
    <location>
        <begin position="196"/>
        <end position="217"/>
    </location>
</feature>
<feature type="transmembrane region" description="Helical" evidence="3">
    <location>
        <begin position="171"/>
        <end position="190"/>
    </location>
</feature>
<accession>A0ABW5A2A5</accession>
<feature type="transmembrane region" description="Helical" evidence="3">
    <location>
        <begin position="550"/>
        <end position="568"/>
    </location>
</feature>
<feature type="coiled-coil region" evidence="1">
    <location>
        <begin position="7"/>
        <end position="41"/>
    </location>
</feature>
<feature type="region of interest" description="Disordered" evidence="2">
    <location>
        <begin position="80"/>
        <end position="101"/>
    </location>
</feature>
<feature type="transmembrane region" description="Helical" evidence="3">
    <location>
        <begin position="297"/>
        <end position="318"/>
    </location>
</feature>